<proteinExistence type="predicted"/>
<comment type="caution">
    <text evidence="1">The sequence shown here is derived from an EMBL/GenBank/DDBJ whole genome shotgun (WGS) entry which is preliminary data.</text>
</comment>
<accession>A0AAD6N544</accession>
<dbReference type="Proteomes" id="UP001219568">
    <property type="component" value="Unassembled WGS sequence"/>
</dbReference>
<reference evidence="1" key="1">
    <citation type="journal article" date="2023" name="IMA Fungus">
        <title>Comparative genomic study of the Penicillium genus elucidates a diverse pangenome and 15 lateral gene transfer events.</title>
        <authorList>
            <person name="Petersen C."/>
            <person name="Sorensen T."/>
            <person name="Nielsen M.R."/>
            <person name="Sondergaard T.E."/>
            <person name="Sorensen J.L."/>
            <person name="Fitzpatrick D.A."/>
            <person name="Frisvad J.C."/>
            <person name="Nielsen K.L."/>
        </authorList>
    </citation>
    <scope>NUCLEOTIDE SEQUENCE</scope>
    <source>
        <strain evidence="1">IBT 15450</strain>
    </source>
</reference>
<dbReference type="AlphaFoldDB" id="A0AAD6N544"/>
<keyword evidence="2" id="KW-1185">Reference proteome</keyword>
<dbReference type="EMBL" id="JAQJZL010000014">
    <property type="protein sequence ID" value="KAJ6030551.1"/>
    <property type="molecule type" value="Genomic_DNA"/>
</dbReference>
<name>A0AAD6N544_PENCN</name>
<sequence length="518" mass="56812">MQCRKIASPDIFRILEETLSKLCIQGCKKFFTQNDAWQGYAAMTAAAYAKDLLYRIAPQQVEQEARIVNVLKEGDHYTNITFGGDNSGFQVGQQYGPIDWRIGDLQHYDSAKPGYPNPGSRKFSQSSRRAIVHKEDVVERIEELCGLAGIRPSTRATQEWNGSSEFGDGNTIASCRLFKSQISSTPFIEVVPVDFQLVANLKQAALNVETAEDENMVFIASKEILQLVLPQIAQLATFDDIGKCFAFSALAVQFLCLGLLSYAQAHVGPLQPFFLDTPLRKINLLGLAEETVSPCLVAELVNLTCLGNMTRGPVLAFYASPGRPNDSLLGYPAVDLVSRYDVLGRAENILDTWGPGSLVFREDTAGPPVAIKIGDGFIFTHSTSGKFHWAQEVKEPAQLRGIDLSHSLVIGTLVVPNARCQISEADCRMASAGALGYLGASRSSWKRSQRQVALQGGQYISGQLTDTWSKQKGIPVKEVALSSLQHGLIGYLDEYWGLQTYCHNFSLTLLSNATLNID</sequence>
<reference evidence="1" key="2">
    <citation type="submission" date="2023-01" db="EMBL/GenBank/DDBJ databases">
        <authorList>
            <person name="Petersen C."/>
        </authorList>
    </citation>
    <scope>NUCLEOTIDE SEQUENCE</scope>
    <source>
        <strain evidence="1">IBT 15450</strain>
    </source>
</reference>
<protein>
    <submittedName>
        <fullName evidence="1">Uncharacterized protein</fullName>
    </submittedName>
</protein>
<organism evidence="1 2">
    <name type="scientific">Penicillium canescens</name>
    <dbReference type="NCBI Taxonomy" id="5083"/>
    <lineage>
        <taxon>Eukaryota</taxon>
        <taxon>Fungi</taxon>
        <taxon>Dikarya</taxon>
        <taxon>Ascomycota</taxon>
        <taxon>Pezizomycotina</taxon>
        <taxon>Eurotiomycetes</taxon>
        <taxon>Eurotiomycetidae</taxon>
        <taxon>Eurotiales</taxon>
        <taxon>Aspergillaceae</taxon>
        <taxon>Penicillium</taxon>
    </lineage>
</organism>
<gene>
    <name evidence="1" type="ORF">N7460_010817</name>
</gene>
<evidence type="ECO:0000313" key="1">
    <source>
        <dbReference type="EMBL" id="KAJ6030551.1"/>
    </source>
</evidence>
<evidence type="ECO:0000313" key="2">
    <source>
        <dbReference type="Proteomes" id="UP001219568"/>
    </source>
</evidence>